<accession>A0A422MTQ2</accession>
<proteinExistence type="predicted"/>
<dbReference type="Proteomes" id="UP000284403">
    <property type="component" value="Unassembled WGS sequence"/>
</dbReference>
<organism evidence="1 2">
    <name type="scientific">Trypanosoma conorhini</name>
    <dbReference type="NCBI Taxonomy" id="83891"/>
    <lineage>
        <taxon>Eukaryota</taxon>
        <taxon>Discoba</taxon>
        <taxon>Euglenozoa</taxon>
        <taxon>Kinetoplastea</taxon>
        <taxon>Metakinetoplastina</taxon>
        <taxon>Trypanosomatida</taxon>
        <taxon>Trypanosomatidae</taxon>
        <taxon>Trypanosoma</taxon>
    </lineage>
</organism>
<sequence>MRCRDEEEVTATCARRTRAIIPRRSKRSSGRRSRVACSLSDRCRVAPSVRLRSMGALRRVTALLQATDAPVAEDDCAREGEKLWGAGNPFRRTAKIERECGAHDVEAVRYTNVCCFFDLRMGARLCVGFLAPARASRGYGVPLAFLKSSRSRVPRTHTRTHAGGGGPFAGAAEKEGLARGCGRQQDGVQGAACCGRARRRVPGRGLAMWAPREPAGREGGRNMRGAARERRPKTLCSWAPPFFIVLWVPSGGGVSLGCGLLRRMRIATLPPARRCSGPVSEGRGAYFKRPGNLLPMGVGGGCCLRAACRENTPTRTRRGGAAIPRIWAAALGGSEQRSAAADCVSTEVLEGIVF</sequence>
<dbReference type="GeneID" id="40323301"/>
<evidence type="ECO:0000313" key="1">
    <source>
        <dbReference type="EMBL" id="RNE96618.1"/>
    </source>
</evidence>
<name>A0A422MTQ2_9TRYP</name>
<gene>
    <name evidence="1" type="ORF">Tco025E_09690</name>
</gene>
<reference evidence="1 2" key="1">
    <citation type="journal article" date="2018" name="BMC Genomics">
        <title>Genomic comparison of Trypanosoma conorhini and Trypanosoma rangeli to Trypanosoma cruzi strains of high and low virulence.</title>
        <authorList>
            <person name="Bradwell K.R."/>
            <person name="Koparde V.N."/>
            <person name="Matveyev A.V."/>
            <person name="Serrano M.G."/>
            <person name="Alves J.M."/>
            <person name="Parikh H."/>
            <person name="Huang B."/>
            <person name="Lee V."/>
            <person name="Espinosa-Alvarez O."/>
            <person name="Ortiz P.A."/>
            <person name="Costa-Martins A.G."/>
            <person name="Teixeira M.M."/>
            <person name="Buck G.A."/>
        </authorList>
    </citation>
    <scope>NUCLEOTIDE SEQUENCE [LARGE SCALE GENOMIC DNA]</scope>
    <source>
        <strain evidence="1 2">025E</strain>
    </source>
</reference>
<protein>
    <submittedName>
        <fullName evidence="1">Uncharacterized protein</fullName>
    </submittedName>
</protein>
<comment type="caution">
    <text evidence="1">The sequence shown here is derived from an EMBL/GenBank/DDBJ whole genome shotgun (WGS) entry which is preliminary data.</text>
</comment>
<dbReference type="RefSeq" id="XP_029223388.1">
    <property type="nucleotide sequence ID" value="XM_029376500.1"/>
</dbReference>
<keyword evidence="2" id="KW-1185">Reference proteome</keyword>
<evidence type="ECO:0000313" key="2">
    <source>
        <dbReference type="Proteomes" id="UP000284403"/>
    </source>
</evidence>
<dbReference type="AlphaFoldDB" id="A0A422MTQ2"/>
<dbReference type="EMBL" id="MKKU01001239">
    <property type="protein sequence ID" value="RNE96618.1"/>
    <property type="molecule type" value="Genomic_DNA"/>
</dbReference>